<protein>
    <submittedName>
        <fullName evidence="4">Methylhydantoinase</fullName>
    </submittedName>
</protein>
<evidence type="ECO:0000259" key="2">
    <source>
        <dbReference type="Pfam" id="PF05378"/>
    </source>
</evidence>
<dbReference type="InterPro" id="IPR045079">
    <property type="entry name" value="Oxoprolinase-like"/>
</dbReference>
<dbReference type="SUPFAM" id="SSF53067">
    <property type="entry name" value="Actin-like ATPase domain"/>
    <property type="match status" value="1"/>
</dbReference>
<feature type="domain" description="Acetophenone carboxylase-like C-terminal" evidence="3">
    <location>
        <begin position="546"/>
        <end position="693"/>
    </location>
</feature>
<dbReference type="RefSeq" id="WP_071071384.1">
    <property type="nucleotide sequence ID" value="NZ_CP017755.1"/>
</dbReference>
<accession>A0A1D9I9B9</accession>
<dbReference type="PANTHER" id="PTHR11365">
    <property type="entry name" value="5-OXOPROLINASE RELATED"/>
    <property type="match status" value="1"/>
</dbReference>
<name>A0A1D9I9B9_9BURK</name>
<evidence type="ECO:0000259" key="3">
    <source>
        <dbReference type="Pfam" id="PF19278"/>
    </source>
</evidence>
<sequence>MHAQDSLPDGAGIRLAVDVGGTFTDTVLLAGARRYTSKVLTTPEAPENGVIQGVQELLASAGLTLAQVDLFILGTTLATNALIERKGARTALITTEGFRDLVEIGWEDRFAQYDIFLDKPAPLVPRYLRFGVPERIDGKGRTLLPLDEAAVAALVPQLLEAQVESVAVTLLHGYANPIHEQRIRAILGELAPRLWVSLSSEVCPEIREYERLSTTCANAYVQPQVAGYLERLRARVAALGLRSPLFLMTSGGAITNIEAGIAQPVRLVESGPAGGAVLSRRVAEQSGIARALSFDMGGTTAKICFIDDYQPQITRSFEFGRVHRHLKGSGLPIRIPVIEMVEIGAGGGSVARIDALGRVQVGPDSAGSDPGPASYGLGGAEPTVTDANAVLGVLDPARFAAGKVALQPELARRALQARIAPALEAAPEYAALAVAEIVTENMANAARVHASELGKTVEDYTLVAFGGAAPLHAAALARRLGIRRVVVPQSAGVGSALGFLWAPIAYQAVRSFYQRLDAFDADAANAVLEQLAGSARAIVAQAAPGQALAVQRLAYMRYAGQGHEIPVEVPAGALGSADAQVLAAAFEAAYAALYARTLPGNPVEVISWSVNVSTAAPRLDAAGTAAAAGTPARHAVAQGVRVVVEAGSGAARGIPVYERTVLPPGVAVDGPALVVEDETTTVVPAGFRFVLDGDGHLVLDAVEAAQAAAAVAEATAGAEVLQ</sequence>
<keyword evidence="5" id="KW-1185">Reference proteome</keyword>
<dbReference type="Pfam" id="PF01968">
    <property type="entry name" value="Hydantoinase_A"/>
    <property type="match status" value="1"/>
</dbReference>
<evidence type="ECO:0000313" key="4">
    <source>
        <dbReference type="EMBL" id="AOZ08709.1"/>
    </source>
</evidence>
<organism evidence="4 5">
    <name type="scientific">Cupriavidus malaysiensis</name>
    <dbReference type="NCBI Taxonomy" id="367825"/>
    <lineage>
        <taxon>Bacteria</taxon>
        <taxon>Pseudomonadati</taxon>
        <taxon>Pseudomonadota</taxon>
        <taxon>Betaproteobacteria</taxon>
        <taxon>Burkholderiales</taxon>
        <taxon>Burkholderiaceae</taxon>
        <taxon>Cupriavidus</taxon>
    </lineage>
</organism>
<evidence type="ECO:0000313" key="5">
    <source>
        <dbReference type="Proteomes" id="UP000177515"/>
    </source>
</evidence>
<proteinExistence type="predicted"/>
<dbReference type="Proteomes" id="UP000177515">
    <property type="component" value="Chromosome 2"/>
</dbReference>
<feature type="domain" description="Hydantoinase/oxoprolinase N-terminal" evidence="2">
    <location>
        <begin position="14"/>
        <end position="189"/>
    </location>
</feature>
<dbReference type="InterPro" id="IPR049517">
    <property type="entry name" value="ACX-like_C"/>
</dbReference>
<dbReference type="EMBL" id="CP017755">
    <property type="protein sequence ID" value="AOZ08709.1"/>
    <property type="molecule type" value="Genomic_DNA"/>
</dbReference>
<dbReference type="InterPro" id="IPR008040">
    <property type="entry name" value="Hydant_A_N"/>
</dbReference>
<feature type="domain" description="Hydantoinase A/oxoprolinase" evidence="1">
    <location>
        <begin position="211"/>
        <end position="506"/>
    </location>
</feature>
<dbReference type="Pfam" id="PF19278">
    <property type="entry name" value="Hydant_A_C"/>
    <property type="match status" value="1"/>
</dbReference>
<dbReference type="PANTHER" id="PTHR11365:SF23">
    <property type="entry name" value="HYPOTHETICAL 5-OXOPROLINASE (EUROFUNG)-RELATED"/>
    <property type="match status" value="1"/>
</dbReference>
<dbReference type="Pfam" id="PF05378">
    <property type="entry name" value="Hydant_A_N"/>
    <property type="match status" value="1"/>
</dbReference>
<dbReference type="InterPro" id="IPR002821">
    <property type="entry name" value="Hydantoinase_A"/>
</dbReference>
<gene>
    <name evidence="4" type="ORF">BKK80_22560</name>
</gene>
<reference evidence="4 5" key="1">
    <citation type="submission" date="2016-10" db="EMBL/GenBank/DDBJ databases">
        <title>Complete genome sequences of three Cupriavidus strains isolated from various Malaysian environments.</title>
        <authorList>
            <person name="Abdullah A.A.-A."/>
            <person name="Shafie N.A.H."/>
            <person name="Lau N.S."/>
        </authorList>
    </citation>
    <scope>NUCLEOTIDE SEQUENCE [LARGE SCALE GENOMIC DNA]</scope>
    <source>
        <strain evidence="4 5">USMAA1020</strain>
    </source>
</reference>
<dbReference type="InterPro" id="IPR043129">
    <property type="entry name" value="ATPase_NBD"/>
</dbReference>
<evidence type="ECO:0000259" key="1">
    <source>
        <dbReference type="Pfam" id="PF01968"/>
    </source>
</evidence>